<protein>
    <recommendedName>
        <fullName evidence="4">Mitochondrial mRNA-processing protein COX24 C-terminal domain-containing protein</fullName>
    </recommendedName>
</protein>
<dbReference type="EMBL" id="OZ022408">
    <property type="protein sequence ID" value="CAK9439519.1"/>
    <property type="molecule type" value="Genomic_DNA"/>
</dbReference>
<evidence type="ECO:0000313" key="3">
    <source>
        <dbReference type="Proteomes" id="UP001497383"/>
    </source>
</evidence>
<feature type="coiled-coil region" evidence="1">
    <location>
        <begin position="38"/>
        <end position="65"/>
    </location>
</feature>
<name>A0ABP0ZQB8_9ASCO</name>
<gene>
    <name evidence="2" type="ORF">LODBEIA_P36190</name>
</gene>
<keyword evidence="1" id="KW-0175">Coiled coil</keyword>
<evidence type="ECO:0008006" key="4">
    <source>
        <dbReference type="Google" id="ProtNLM"/>
    </source>
</evidence>
<evidence type="ECO:0000256" key="1">
    <source>
        <dbReference type="SAM" id="Coils"/>
    </source>
</evidence>
<reference evidence="2 3" key="1">
    <citation type="submission" date="2024-03" db="EMBL/GenBank/DDBJ databases">
        <authorList>
            <person name="Brejova B."/>
        </authorList>
    </citation>
    <scope>NUCLEOTIDE SEQUENCE [LARGE SCALE GENOMIC DNA]</scope>
    <source>
        <strain evidence="2 3">CBS 14171</strain>
    </source>
</reference>
<organism evidence="2 3">
    <name type="scientific">Lodderomyces beijingensis</name>
    <dbReference type="NCBI Taxonomy" id="1775926"/>
    <lineage>
        <taxon>Eukaryota</taxon>
        <taxon>Fungi</taxon>
        <taxon>Dikarya</taxon>
        <taxon>Ascomycota</taxon>
        <taxon>Saccharomycotina</taxon>
        <taxon>Pichiomycetes</taxon>
        <taxon>Debaryomycetaceae</taxon>
        <taxon>Candida/Lodderomyces clade</taxon>
        <taxon>Lodderomyces</taxon>
    </lineage>
</organism>
<keyword evidence="3" id="KW-1185">Reference proteome</keyword>
<proteinExistence type="predicted"/>
<dbReference type="Proteomes" id="UP001497383">
    <property type="component" value="Chromosome 4"/>
</dbReference>
<sequence length="501" mass="57665">MRSLHLRLKLPRLRSHLATFIQARHFQKQQRPATYDAAKAQERRLKRSRRRLKEYETAVAMAQQYRQHQANVIEILQSKENIAAMFAEHDSGCTVASYEELCGEVGGGRFLYNDMEVRNTMMLMSNMLLEAVVIEMQLSRQASQSQHQGQSLMHEFKKSDDFFSLQQYRRNFYNFKSSQYLNYLDAELGAERGPEVPIRFLSPHRDDSEILERLKTACRKYQDTEDELRHLQLARRIVGILQSTHAHIPTVQVWSFLLDKFGQLGLFNYQQIVYLSLFQYKHQPSVLAQPPPGSAGSITAQLMADHFLHLVQQEPNILSSLMAYQVPRKDQGTFVELLSFLKLDKVAGEVMVIKSPLLSRSKHRLPRVIPGSDFDITGLAISRECMYAIMKSAIDIGLFEYLDLLFDKIVLHSNDSQSIQLSYTGDTLVEGTIFDCELFLIMLDAAQRSNDLGRVMWLLPFIDDFIAEHQGNVPQELKSSILEACQVFQLEGKLNTYQNVF</sequence>
<dbReference type="GeneID" id="92208815"/>
<dbReference type="RefSeq" id="XP_066830557.1">
    <property type="nucleotide sequence ID" value="XM_066973749.1"/>
</dbReference>
<accession>A0ABP0ZQB8</accession>
<evidence type="ECO:0000313" key="2">
    <source>
        <dbReference type="EMBL" id="CAK9439519.1"/>
    </source>
</evidence>